<feature type="transmembrane region" description="Helical" evidence="2">
    <location>
        <begin position="131"/>
        <end position="151"/>
    </location>
</feature>
<keyword evidence="2" id="KW-0812">Transmembrane</keyword>
<feature type="transmembrane region" description="Helical" evidence="2">
    <location>
        <begin position="73"/>
        <end position="92"/>
    </location>
</feature>
<proteinExistence type="predicted"/>
<feature type="transmembrane region" description="Helical" evidence="2">
    <location>
        <begin position="104"/>
        <end position="125"/>
    </location>
</feature>
<feature type="region of interest" description="Disordered" evidence="1">
    <location>
        <begin position="1"/>
        <end position="20"/>
    </location>
</feature>
<dbReference type="Proteomes" id="UP000498740">
    <property type="component" value="Unassembled WGS sequence"/>
</dbReference>
<comment type="caution">
    <text evidence="3">The sequence shown here is derived from an EMBL/GenBank/DDBJ whole genome shotgun (WGS) entry which is preliminary data.</text>
</comment>
<keyword evidence="2" id="KW-1133">Transmembrane helix</keyword>
<dbReference type="EMBL" id="BLWD01000001">
    <property type="protein sequence ID" value="GFN08861.1"/>
    <property type="molecule type" value="Genomic_DNA"/>
</dbReference>
<keyword evidence="2" id="KW-0472">Membrane</keyword>
<evidence type="ECO:0000256" key="2">
    <source>
        <dbReference type="SAM" id="Phobius"/>
    </source>
</evidence>
<dbReference type="RefSeq" id="WP_032756767.1">
    <property type="nucleotide sequence ID" value="NZ_BMUG01000003.1"/>
</dbReference>
<evidence type="ECO:0000313" key="3">
    <source>
        <dbReference type="EMBL" id="GFN08861.1"/>
    </source>
</evidence>
<evidence type="ECO:0000256" key="1">
    <source>
        <dbReference type="SAM" id="MobiDB-lite"/>
    </source>
</evidence>
<name>A0A7J0D283_STRMI</name>
<evidence type="ECO:0000313" key="4">
    <source>
        <dbReference type="Proteomes" id="UP000498740"/>
    </source>
</evidence>
<dbReference type="AlphaFoldDB" id="A0A7J0D283"/>
<gene>
    <name evidence="3" type="ORF">Smic_74170</name>
</gene>
<reference evidence="3 4" key="1">
    <citation type="submission" date="2020-05" db="EMBL/GenBank/DDBJ databases">
        <title>Whole genome shotgun sequence of Streptomyces microflavus NBRC 13062.</title>
        <authorList>
            <person name="Komaki H."/>
            <person name="Tamura T."/>
        </authorList>
    </citation>
    <scope>NUCLEOTIDE SEQUENCE [LARGE SCALE GENOMIC DNA]</scope>
    <source>
        <strain evidence="3 4">NBRC 13062</strain>
    </source>
</reference>
<protein>
    <submittedName>
        <fullName evidence="3">Uncharacterized protein</fullName>
    </submittedName>
</protein>
<accession>A0A7J0D283</accession>
<sequence>MPTTTRPTAPPTASAPAASPARSAPAVRVGKGFLVTVVAVALSHVILSDGLFVSLVGQAATNMGAGPGYSSDVSFTSAVVNTTLTMALVLWVGMRLLRERRVYVMVLVGAVGWFLTVMANVDALLERAYGLLPLAPMALFVLVTALTAGLLRPVRR</sequence>
<feature type="transmembrane region" description="Helical" evidence="2">
    <location>
        <begin position="32"/>
        <end position="53"/>
    </location>
</feature>
<organism evidence="3 4">
    <name type="scientific">Streptomyces microflavus</name>
    <name type="common">Streptomyces lipmanii</name>
    <dbReference type="NCBI Taxonomy" id="1919"/>
    <lineage>
        <taxon>Bacteria</taxon>
        <taxon>Bacillati</taxon>
        <taxon>Actinomycetota</taxon>
        <taxon>Actinomycetes</taxon>
        <taxon>Kitasatosporales</taxon>
        <taxon>Streptomycetaceae</taxon>
        <taxon>Streptomyces</taxon>
    </lineage>
</organism>